<reference evidence="1" key="1">
    <citation type="journal article" date="2015" name="Nature">
        <title>Complex archaea that bridge the gap between prokaryotes and eukaryotes.</title>
        <authorList>
            <person name="Spang A."/>
            <person name="Saw J.H."/>
            <person name="Jorgensen S.L."/>
            <person name="Zaremba-Niedzwiedzka K."/>
            <person name="Martijn J."/>
            <person name="Lind A.E."/>
            <person name="van Eijk R."/>
            <person name="Schleper C."/>
            <person name="Guy L."/>
            <person name="Ettema T.J."/>
        </authorList>
    </citation>
    <scope>NUCLEOTIDE SEQUENCE</scope>
</reference>
<protein>
    <submittedName>
        <fullName evidence="1">Uncharacterized protein</fullName>
    </submittedName>
</protein>
<gene>
    <name evidence="1" type="ORF">LCGC14_0334620</name>
</gene>
<sequence length="297" mass="32697">MTTQHTEIKQAWLMWIGETHYSTFEEFAKEAQEQGVSKRMSSTGIARSIMEDGNVVFLAHDEGIKDPCPECLETFTCPTCSKVKDAPEGQILRGREPDRNPVECERCHGAGEVTEGTGGTVYVDGNRMHYKAFVGSLRHGLVRDDHVIRFEMQCEVCSATGNVPLAMLCGLFIPQGIEYILRPGDAAEAMKKLREAGIQIVTPGALAREMLRKCGRRAEGGVYIVTDPSADPKLSKSAIDDLVAKEFIKPGEVEVQGAFASFIRPIPIVQKRFRGVKRIKIPAKASVPAQHILEARA</sequence>
<comment type="caution">
    <text evidence="1">The sequence shown here is derived from an EMBL/GenBank/DDBJ whole genome shotgun (WGS) entry which is preliminary data.</text>
</comment>
<proteinExistence type="predicted"/>
<dbReference type="AlphaFoldDB" id="A0A0F9TL07"/>
<accession>A0A0F9TL07</accession>
<evidence type="ECO:0000313" key="1">
    <source>
        <dbReference type="EMBL" id="KKN79954.1"/>
    </source>
</evidence>
<organism evidence="1">
    <name type="scientific">marine sediment metagenome</name>
    <dbReference type="NCBI Taxonomy" id="412755"/>
    <lineage>
        <taxon>unclassified sequences</taxon>
        <taxon>metagenomes</taxon>
        <taxon>ecological metagenomes</taxon>
    </lineage>
</organism>
<dbReference type="EMBL" id="LAZR01000239">
    <property type="protein sequence ID" value="KKN79954.1"/>
    <property type="molecule type" value="Genomic_DNA"/>
</dbReference>
<name>A0A0F9TL07_9ZZZZ</name>